<evidence type="ECO:0000313" key="2">
    <source>
        <dbReference type="Proteomes" id="UP001153331"/>
    </source>
</evidence>
<sequence>MATTTIPDALAHLTVDHKIRRLHIGYTVDRRDVMATWHARNNKGVATDGKTGMGVVKTKRVEVARADWERIFPDAYSPQPSNGADSTAATEAGPSAAKKAKLSHEDAAWESWLEGSEEVLKKELRRIAREMQQYLNLKSIPDISILESMAEYRRLLGPRSSVMEAPAYLKMLKDLSPDSELSKCPPDDDDVSDTETIQSERTTKLIKSARDYKKYGERVFPTHARIIEHSEEHIAKIDKWISDWSIMLTPPPTGDAIEDDSAGPSIKSKGSSDE</sequence>
<proteinExistence type="predicted"/>
<dbReference type="Proteomes" id="UP001153331">
    <property type="component" value="Unassembled WGS sequence"/>
</dbReference>
<dbReference type="EMBL" id="JAPHNI010001500">
    <property type="protein sequence ID" value="KAJ8105443.1"/>
    <property type="molecule type" value="Genomic_DNA"/>
</dbReference>
<protein>
    <submittedName>
        <fullName evidence="1">Uncharacterized protein</fullName>
    </submittedName>
</protein>
<accession>A0ACC2HRH7</accession>
<gene>
    <name evidence="1" type="ORF">OPT61_g10174</name>
</gene>
<organism evidence="1 2">
    <name type="scientific">Boeremia exigua</name>
    <dbReference type="NCBI Taxonomy" id="749465"/>
    <lineage>
        <taxon>Eukaryota</taxon>
        <taxon>Fungi</taxon>
        <taxon>Dikarya</taxon>
        <taxon>Ascomycota</taxon>
        <taxon>Pezizomycotina</taxon>
        <taxon>Dothideomycetes</taxon>
        <taxon>Pleosporomycetidae</taxon>
        <taxon>Pleosporales</taxon>
        <taxon>Pleosporineae</taxon>
        <taxon>Didymellaceae</taxon>
        <taxon>Boeremia</taxon>
    </lineage>
</organism>
<keyword evidence="2" id="KW-1185">Reference proteome</keyword>
<reference evidence="1" key="1">
    <citation type="submission" date="2022-11" db="EMBL/GenBank/DDBJ databases">
        <title>Genome Sequence of Boeremia exigua.</title>
        <authorList>
            <person name="Buettner E."/>
        </authorList>
    </citation>
    <scope>NUCLEOTIDE SEQUENCE</scope>
    <source>
        <strain evidence="1">CU02</strain>
    </source>
</reference>
<comment type="caution">
    <text evidence="1">The sequence shown here is derived from an EMBL/GenBank/DDBJ whole genome shotgun (WGS) entry which is preliminary data.</text>
</comment>
<name>A0ACC2HRH7_9PLEO</name>
<evidence type="ECO:0000313" key="1">
    <source>
        <dbReference type="EMBL" id="KAJ8105443.1"/>
    </source>
</evidence>